<evidence type="ECO:0000313" key="1">
    <source>
        <dbReference type="EMBL" id="ARR00377.1"/>
    </source>
</evidence>
<sequence>MIKAGLIDSSEAFGKIADYESRILKVGRNETPFLSSISSMAPSNRDGSVAAGHMWFYDQLPDGLGHDDPSTASDEGGRMSSVSHYTGKRLENHYQILKQAFGVTGSEAEAMRVNGQKVIAAQREQALIQFKKTLEKILLSEQTAVARVNTAGAKVAGKCGGLKSFATASNKIDAGRVDLTWDSIRELLKIGYLNGSPYRILMMNDKQKDKLDDIIFSKAHVSGLNTSRIDNNVTHIGNTAYGTNIQVMLSPYLKDDEIIALKPDDIVKVNWRPMAEKKRETTDDAELYEIINEFTLRVCTPYAFAWLHNLKV</sequence>
<reference evidence="2" key="1">
    <citation type="journal article" date="2017" name="Genome Biol. Evol.">
        <title>Comparative Genomic Analysis Identifies a Campylobacter Clade Deficient in Selenium Metabolism.</title>
        <authorList>
            <person name="Miller W.G."/>
            <person name="Yee E."/>
            <person name="Lopes B.S."/>
            <person name="Chapman M.H."/>
            <person name="Huynh S."/>
            <person name="Bono J.L."/>
            <person name="Parker C.T."/>
            <person name="Strachan N.J.C."/>
            <person name="Forbes K.J."/>
        </authorList>
    </citation>
    <scope>NUCLEOTIDE SEQUENCE [LARGE SCALE GENOMIC DNA]</scope>
    <source>
        <strain evidence="2">RM6137</strain>
    </source>
</reference>
<dbReference type="Pfam" id="PF17236">
    <property type="entry name" value="SU10_MCP"/>
    <property type="match status" value="1"/>
</dbReference>
<dbReference type="AlphaFoldDB" id="A0A1X9SVT4"/>
<dbReference type="InterPro" id="IPR035198">
    <property type="entry name" value="SU10_MCP"/>
</dbReference>
<dbReference type="KEGG" id="camy:CSUIS_0550"/>
<dbReference type="RefSeq" id="WP_086297020.1">
    <property type="nucleotide sequence ID" value="NZ_CP018789.1"/>
</dbReference>
<proteinExistence type="predicted"/>
<dbReference type="STRING" id="1660073.CSUIS_0550"/>
<dbReference type="Proteomes" id="UP000194260">
    <property type="component" value="Chromosome"/>
</dbReference>
<accession>A0A1X9SVT4</accession>
<name>A0A1X9SVT4_9BACT</name>
<dbReference type="EMBL" id="CP018789">
    <property type="protein sequence ID" value="ARR00377.1"/>
    <property type="molecule type" value="Genomic_DNA"/>
</dbReference>
<gene>
    <name evidence="1" type="ORF">CSUIS_0550</name>
</gene>
<protein>
    <submittedName>
        <fullName evidence="1">Uncharacterized protein</fullName>
    </submittedName>
</protein>
<evidence type="ECO:0000313" key="2">
    <source>
        <dbReference type="Proteomes" id="UP000194260"/>
    </source>
</evidence>
<organism evidence="1 2">
    <name type="scientific">Campylobacter porcelli</name>
    <dbReference type="NCBI Taxonomy" id="1660073"/>
    <lineage>
        <taxon>Bacteria</taxon>
        <taxon>Pseudomonadati</taxon>
        <taxon>Campylobacterota</taxon>
        <taxon>Epsilonproteobacteria</taxon>
        <taxon>Campylobacterales</taxon>
        <taxon>Campylobacteraceae</taxon>
        <taxon>Campylobacter</taxon>
    </lineage>
</organism>